<keyword evidence="2 7" id="KW-0963">Cytoplasm</keyword>
<name>A0A0M0BRD5_9ARCH</name>
<evidence type="ECO:0000256" key="7">
    <source>
        <dbReference type="HAMAP-Rule" id="MF_00756"/>
    </source>
</evidence>
<dbReference type="GO" id="GO:0030677">
    <property type="term" value="C:ribonuclease P complex"/>
    <property type="evidence" value="ECO:0007669"/>
    <property type="project" value="UniProtKB-UniRule"/>
</dbReference>
<keyword evidence="5 7" id="KW-0255">Endonuclease</keyword>
<keyword evidence="3 7" id="KW-0819">tRNA processing</keyword>
<dbReference type="PANTHER" id="PTHR13031:SF0">
    <property type="entry name" value="RIBONUCLEASE P PROTEIN SUBUNIT P30"/>
    <property type="match status" value="1"/>
</dbReference>
<dbReference type="GO" id="GO:0003723">
    <property type="term" value="F:RNA binding"/>
    <property type="evidence" value="ECO:0007669"/>
    <property type="project" value="TreeGrafter"/>
</dbReference>
<dbReference type="EC" id="3.1.26.5" evidence="7"/>
<comment type="catalytic activity">
    <reaction evidence="7">
        <text>Endonucleolytic cleavage of RNA, removing 5'-extranucleotides from tRNA precursor.</text>
        <dbReference type="EC" id="3.1.26.5"/>
    </reaction>
</comment>
<dbReference type="SUPFAM" id="SSF89550">
    <property type="entry name" value="PHP domain-like"/>
    <property type="match status" value="1"/>
</dbReference>
<protein>
    <recommendedName>
        <fullName evidence="7">Ribonuclease P protein component 3</fullName>
        <shortName evidence="7">RNase P component 3</shortName>
        <ecNumber evidence="7">3.1.26.5</ecNumber>
    </recommendedName>
    <alternativeName>
        <fullName evidence="7">Rpp30</fullName>
    </alternativeName>
</protein>
<dbReference type="HAMAP" id="MF_00756">
    <property type="entry name" value="RNase_P_3"/>
    <property type="match status" value="1"/>
</dbReference>
<dbReference type="InterPro" id="IPR016195">
    <property type="entry name" value="Pol/histidinol_Pase-like"/>
</dbReference>
<comment type="caution">
    <text evidence="8">The sequence shown here is derived from an EMBL/GenBank/DDBJ whole genome shotgun (WGS) entry which is preliminary data.</text>
</comment>
<comment type="similarity">
    <text evidence="1 7">Belongs to the eukaryotic/archaeal RNase P protein component 3 family.</text>
</comment>
<accession>A0A0M0BRD5</accession>
<gene>
    <name evidence="7" type="primary">rnp3</name>
    <name evidence="8" type="ORF">AC477_04380</name>
</gene>
<evidence type="ECO:0000256" key="5">
    <source>
        <dbReference type="ARBA" id="ARBA00022759"/>
    </source>
</evidence>
<evidence type="ECO:0000256" key="2">
    <source>
        <dbReference type="ARBA" id="ARBA00022490"/>
    </source>
</evidence>
<dbReference type="PANTHER" id="PTHR13031">
    <property type="entry name" value="RIBONUCLEASE P SUBUNIT P30"/>
    <property type="match status" value="1"/>
</dbReference>
<evidence type="ECO:0000256" key="6">
    <source>
        <dbReference type="ARBA" id="ARBA00022801"/>
    </source>
</evidence>
<comment type="function">
    <text evidence="7">Part of ribonuclease P, a protein complex that generates mature tRNA molecules by cleaving their 5'-ends.</text>
</comment>
<dbReference type="GO" id="GO:0005737">
    <property type="term" value="C:cytoplasm"/>
    <property type="evidence" value="ECO:0007669"/>
    <property type="project" value="UniProtKB-SubCell"/>
</dbReference>
<keyword evidence="6 7" id="KW-0378">Hydrolase</keyword>
<dbReference type="Proteomes" id="UP000037237">
    <property type="component" value="Unassembled WGS sequence"/>
</dbReference>
<dbReference type="EMBL" id="LFWU01000105">
    <property type="protein sequence ID" value="KON31153.1"/>
    <property type="molecule type" value="Genomic_DNA"/>
</dbReference>
<organism evidence="8 9">
    <name type="scientific">miscellaneous Crenarchaeota group-1 archaeon SG8-32-1</name>
    <dbReference type="NCBI Taxonomy" id="1685124"/>
    <lineage>
        <taxon>Archaea</taxon>
        <taxon>Candidatus Bathyarchaeota</taxon>
        <taxon>MCG-1</taxon>
    </lineage>
</organism>
<evidence type="ECO:0000256" key="4">
    <source>
        <dbReference type="ARBA" id="ARBA00022722"/>
    </source>
</evidence>
<dbReference type="Gene3D" id="3.20.20.140">
    <property type="entry name" value="Metal-dependent hydrolases"/>
    <property type="match status" value="1"/>
</dbReference>
<comment type="subunit">
    <text evidence="7">Consists of a catalytic RNA component and at least 4-5 protein subunits.</text>
</comment>
<keyword evidence="4 7" id="KW-0540">Nuclease</keyword>
<dbReference type="AlphaFoldDB" id="A0A0M0BRD5"/>
<evidence type="ECO:0000313" key="8">
    <source>
        <dbReference type="EMBL" id="KON31153.1"/>
    </source>
</evidence>
<sequence length="243" mass="27584">MKQFADLHLCIPTGNLYQTEKMISKASELGYSLVAIPFPCYVSQELVNNIKKVCKNIGLDFATRVNLSPRNSNELLQDLRKFRRKFEIVAVRCFTKDIARHAAKDRRVDILQFSVTNMRQRFFDEQEAELASQALSSLEIELVPLLQLTRFSRIRLLSILRKEASIAERSKVPIILSSGATNSQLMRGPYDYASLVALFDLPLSSAFRSLSLNPCVMVERNREKLSPDFVAPGIRIAGRKICD</sequence>
<dbReference type="GO" id="GO:0004526">
    <property type="term" value="F:ribonuclease P activity"/>
    <property type="evidence" value="ECO:0007669"/>
    <property type="project" value="UniProtKB-UniRule"/>
</dbReference>
<dbReference type="Pfam" id="PF01876">
    <property type="entry name" value="RNase_P_p30"/>
    <property type="match status" value="1"/>
</dbReference>
<evidence type="ECO:0000256" key="1">
    <source>
        <dbReference type="ARBA" id="ARBA00007331"/>
    </source>
</evidence>
<comment type="subcellular location">
    <subcellularLocation>
        <location evidence="7">Cytoplasm</location>
    </subcellularLocation>
</comment>
<dbReference type="InterPro" id="IPR023539">
    <property type="entry name" value="RNase_P_comp-3_arc"/>
</dbReference>
<evidence type="ECO:0000256" key="3">
    <source>
        <dbReference type="ARBA" id="ARBA00022694"/>
    </source>
</evidence>
<evidence type="ECO:0000313" key="9">
    <source>
        <dbReference type="Proteomes" id="UP000037237"/>
    </source>
</evidence>
<dbReference type="InterPro" id="IPR002738">
    <property type="entry name" value="RNase_P_p30"/>
</dbReference>
<reference evidence="8 9" key="1">
    <citation type="submission" date="2015-06" db="EMBL/GenBank/DDBJ databases">
        <title>New insights into the roles of widespread benthic archaea in carbon and nitrogen cycling.</title>
        <authorList>
            <person name="Lazar C.S."/>
            <person name="Baker B.J."/>
            <person name="Seitz K.W."/>
            <person name="Hyde A.S."/>
            <person name="Dick G.J."/>
            <person name="Hinrichs K.-U."/>
            <person name="Teske A.P."/>
        </authorList>
    </citation>
    <scope>NUCLEOTIDE SEQUENCE [LARGE SCALE GENOMIC DNA]</scope>
    <source>
        <strain evidence="8">SG8-32-1</strain>
    </source>
</reference>
<dbReference type="GO" id="GO:0001682">
    <property type="term" value="P:tRNA 5'-leader removal"/>
    <property type="evidence" value="ECO:0007669"/>
    <property type="project" value="UniProtKB-UniRule"/>
</dbReference>
<proteinExistence type="inferred from homology"/>